<dbReference type="InterPro" id="IPR052746">
    <property type="entry name" value="MlaB_ABC_Transporter"/>
</dbReference>
<evidence type="ECO:0000259" key="4">
    <source>
        <dbReference type="PROSITE" id="PS50801"/>
    </source>
</evidence>
<keyword evidence="6" id="KW-1185">Reference proteome</keyword>
<dbReference type="CDD" id="cd07043">
    <property type="entry name" value="STAS_anti-anti-sigma_factors"/>
    <property type="match status" value="1"/>
</dbReference>
<name>A0A1I2FI49_9ACTN</name>
<dbReference type="InterPro" id="IPR003658">
    <property type="entry name" value="Anti-sigma_ant"/>
</dbReference>
<evidence type="ECO:0000313" key="6">
    <source>
        <dbReference type="Proteomes" id="UP000199323"/>
    </source>
</evidence>
<feature type="region of interest" description="Disordered" evidence="3">
    <location>
        <begin position="1"/>
        <end position="20"/>
    </location>
</feature>
<dbReference type="Proteomes" id="UP000199323">
    <property type="component" value="Unassembled WGS sequence"/>
</dbReference>
<accession>A0A1I2FI49</accession>
<dbReference type="InterPro" id="IPR002645">
    <property type="entry name" value="STAS_dom"/>
</dbReference>
<evidence type="ECO:0000256" key="1">
    <source>
        <dbReference type="ARBA" id="ARBA00009013"/>
    </source>
</evidence>
<dbReference type="Gene3D" id="3.30.750.24">
    <property type="entry name" value="STAS domain"/>
    <property type="match status" value="1"/>
</dbReference>
<dbReference type="STRING" id="380248.SAMN05216251_107339"/>
<dbReference type="InterPro" id="IPR036513">
    <property type="entry name" value="STAS_dom_sf"/>
</dbReference>
<dbReference type="PANTHER" id="PTHR35849:SF2">
    <property type="entry name" value="BLR2341 PROTEIN"/>
    <property type="match status" value="1"/>
</dbReference>
<dbReference type="NCBIfam" id="TIGR00377">
    <property type="entry name" value="ant_ant_sig"/>
    <property type="match status" value="1"/>
</dbReference>
<feature type="domain" description="STAS" evidence="4">
    <location>
        <begin position="30"/>
        <end position="121"/>
    </location>
</feature>
<evidence type="ECO:0000256" key="3">
    <source>
        <dbReference type="SAM" id="MobiDB-lite"/>
    </source>
</evidence>
<dbReference type="AlphaFoldDB" id="A0A1I2FI49"/>
<dbReference type="PANTHER" id="PTHR35849">
    <property type="entry name" value="BLR2341 PROTEIN"/>
    <property type="match status" value="1"/>
</dbReference>
<organism evidence="5 6">
    <name type="scientific">Actinacidiphila alni</name>
    <dbReference type="NCBI Taxonomy" id="380248"/>
    <lineage>
        <taxon>Bacteria</taxon>
        <taxon>Bacillati</taxon>
        <taxon>Actinomycetota</taxon>
        <taxon>Actinomycetes</taxon>
        <taxon>Kitasatosporales</taxon>
        <taxon>Streptomycetaceae</taxon>
        <taxon>Actinacidiphila</taxon>
    </lineage>
</organism>
<dbReference type="Pfam" id="PF13466">
    <property type="entry name" value="STAS_2"/>
    <property type="match status" value="1"/>
</dbReference>
<dbReference type="EMBL" id="FONG01000007">
    <property type="protein sequence ID" value="SFF04290.1"/>
    <property type="molecule type" value="Genomic_DNA"/>
</dbReference>
<feature type="region of interest" description="Disordered" evidence="3">
    <location>
        <begin position="140"/>
        <end position="194"/>
    </location>
</feature>
<dbReference type="InterPro" id="IPR058548">
    <property type="entry name" value="MlaB-like_STAS"/>
</dbReference>
<dbReference type="SUPFAM" id="SSF52091">
    <property type="entry name" value="SpoIIaa-like"/>
    <property type="match status" value="1"/>
</dbReference>
<proteinExistence type="inferred from homology"/>
<evidence type="ECO:0000313" key="5">
    <source>
        <dbReference type="EMBL" id="SFF04290.1"/>
    </source>
</evidence>
<reference evidence="5 6" key="1">
    <citation type="submission" date="2016-10" db="EMBL/GenBank/DDBJ databases">
        <authorList>
            <person name="de Groot N.N."/>
        </authorList>
    </citation>
    <scope>NUCLEOTIDE SEQUENCE [LARGE SCALE GENOMIC DNA]</scope>
    <source>
        <strain evidence="5 6">CGMCC 4.3510</strain>
    </source>
</reference>
<feature type="compositionally biased region" description="Gly residues" evidence="3">
    <location>
        <begin position="140"/>
        <end position="166"/>
    </location>
</feature>
<comment type="similarity">
    <text evidence="1 2">Belongs to the anti-sigma-factor antagonist family.</text>
</comment>
<sequence length="194" mass="19490">MSAAERRPFPGAGAEAAPNPQVITHPSSGLIVHLTHADGAVWATVSGEIDHANAETFGRALTGNVLRACDRLEVDLSRVDFFDCTGLNALLKAAAVADRTGATLHLSDVSPAVRRLLDLTGTGPLLGRTGKDAAEAAGAGTYGSGQAGGERVGAGTCGAGTYGSGSDGTDAAPSDRPPEPRTPVGSRWVGPHAA</sequence>
<gene>
    <name evidence="5" type="ORF">SAMN05216251_107339</name>
</gene>
<dbReference type="GO" id="GO:0043856">
    <property type="term" value="F:anti-sigma factor antagonist activity"/>
    <property type="evidence" value="ECO:0007669"/>
    <property type="project" value="InterPro"/>
</dbReference>
<dbReference type="PROSITE" id="PS50801">
    <property type="entry name" value="STAS"/>
    <property type="match status" value="1"/>
</dbReference>
<protein>
    <recommendedName>
        <fullName evidence="2">Anti-sigma factor antagonist</fullName>
    </recommendedName>
</protein>
<evidence type="ECO:0000256" key="2">
    <source>
        <dbReference type="RuleBase" id="RU003749"/>
    </source>
</evidence>